<dbReference type="PANTHER" id="PTHR45588">
    <property type="entry name" value="TPR DOMAIN-CONTAINING PROTEIN"/>
    <property type="match status" value="1"/>
</dbReference>
<dbReference type="PANTHER" id="PTHR45588:SF1">
    <property type="entry name" value="WW DOMAIN-CONTAINING PROTEIN"/>
    <property type="match status" value="1"/>
</dbReference>
<feature type="region of interest" description="Disordered" evidence="1">
    <location>
        <begin position="1"/>
        <end position="35"/>
    </location>
</feature>
<proteinExistence type="predicted"/>
<accession>A0A151GLZ7</accession>
<gene>
    <name evidence="2" type="ORF">DCS_05140</name>
</gene>
<reference evidence="2 3" key="1">
    <citation type="journal article" date="2016" name="Sci. Rep.">
        <title>Insights into Adaptations to a Near-Obligate Nematode Endoparasitic Lifestyle from the Finished Genome of Drechmeria coniospora.</title>
        <authorList>
            <person name="Zhang L."/>
            <person name="Zhou Z."/>
            <person name="Guo Q."/>
            <person name="Fokkens L."/>
            <person name="Miskei M."/>
            <person name="Pocsi I."/>
            <person name="Zhang W."/>
            <person name="Chen M."/>
            <person name="Wang L."/>
            <person name="Sun Y."/>
            <person name="Donzelli B.G."/>
            <person name="Gibson D.M."/>
            <person name="Nelson D.R."/>
            <person name="Luo J.G."/>
            <person name="Rep M."/>
            <person name="Liu H."/>
            <person name="Yang S."/>
            <person name="Wang J."/>
            <person name="Krasnoff S.B."/>
            <person name="Xu Y."/>
            <person name="Molnar I."/>
            <person name="Lin M."/>
        </authorList>
    </citation>
    <scope>NUCLEOTIDE SEQUENCE [LARGE SCALE GENOMIC DNA]</scope>
    <source>
        <strain evidence="2 3">ARSEF 6962</strain>
    </source>
</reference>
<dbReference type="RefSeq" id="XP_040657479.1">
    <property type="nucleotide sequence ID" value="XM_040802446.1"/>
</dbReference>
<evidence type="ECO:0000313" key="2">
    <source>
        <dbReference type="EMBL" id="KYK58127.1"/>
    </source>
</evidence>
<comment type="caution">
    <text evidence="2">The sequence shown here is derived from an EMBL/GenBank/DDBJ whole genome shotgun (WGS) entry which is preliminary data.</text>
</comment>
<keyword evidence="3" id="KW-1185">Reference proteome</keyword>
<dbReference type="AlphaFoldDB" id="A0A151GLZ7"/>
<dbReference type="InParanoid" id="A0A151GLZ7"/>
<evidence type="ECO:0000256" key="1">
    <source>
        <dbReference type="SAM" id="MobiDB-lite"/>
    </source>
</evidence>
<dbReference type="InterPro" id="IPR011990">
    <property type="entry name" value="TPR-like_helical_dom_sf"/>
</dbReference>
<sequence>MYTYTDKPPGSTPHHTFATVTTSSPRRAADSNRRRSGIAACLDPKLRPAMDSYYDLGTLHRPVSTASAVAQKWFDRGLVWCYGFNHEEAARCFERAIARDSGCAIAYWGVAYALGPNYNKPWDLFGRRERQTTAERTHRAVEQARALSSKASAVERALIEALQHRYPASRAPAKPDFCIWNGAYADAMSAVAARFPDDLDVATLYADAIMNMTPWNLWDIRTGEPAREARTLEVRRVLERALGLPGGDEHPGLLHLYIHLMEMSSTPEVAMPYADRLRGLVPDAGHLNHMPSHLDILVGDYARAVEANTDAVRADELFLKRDGPMNFYTLYRSHDYHFRLYSAMFAAQSRVALETVDMLEASVSEELLRVEVPPMADWLEAFLAMRVHALIRFGRWRDILAIKLPEDQDLYCVTTALVHYARGMALAALGRVDEAAAARDLFRESVPRVKPSRTLFNNKCVDILCVAEAMLDGEVEYRAGNYDAAFAHLRESIVRYDGLPFDEPWGWMQPARHAYGALLLEQGRVEEALAVYRADLGLDETLPRVHRHPNNVWALHGYHECLQRLRRTSEAEQVQPLLKAALALADVPVNSSCYCRTVQPKI</sequence>
<organism evidence="2 3">
    <name type="scientific">Drechmeria coniospora</name>
    <name type="common">Nematophagous fungus</name>
    <name type="synonym">Meria coniospora</name>
    <dbReference type="NCBI Taxonomy" id="98403"/>
    <lineage>
        <taxon>Eukaryota</taxon>
        <taxon>Fungi</taxon>
        <taxon>Dikarya</taxon>
        <taxon>Ascomycota</taxon>
        <taxon>Pezizomycotina</taxon>
        <taxon>Sordariomycetes</taxon>
        <taxon>Hypocreomycetidae</taxon>
        <taxon>Hypocreales</taxon>
        <taxon>Ophiocordycipitaceae</taxon>
        <taxon>Drechmeria</taxon>
    </lineage>
</organism>
<dbReference type="EMBL" id="LAYC01000002">
    <property type="protein sequence ID" value="KYK58127.1"/>
    <property type="molecule type" value="Genomic_DNA"/>
</dbReference>
<dbReference type="Proteomes" id="UP000076580">
    <property type="component" value="Chromosome 02"/>
</dbReference>
<dbReference type="Gene3D" id="1.25.40.10">
    <property type="entry name" value="Tetratricopeptide repeat domain"/>
    <property type="match status" value="2"/>
</dbReference>
<protein>
    <submittedName>
        <fullName evidence="2">TPR domain protein</fullName>
    </submittedName>
</protein>
<dbReference type="STRING" id="98403.A0A151GLZ7"/>
<dbReference type="SUPFAM" id="SSF48452">
    <property type="entry name" value="TPR-like"/>
    <property type="match status" value="2"/>
</dbReference>
<evidence type="ECO:0000313" key="3">
    <source>
        <dbReference type="Proteomes" id="UP000076580"/>
    </source>
</evidence>
<name>A0A151GLZ7_DRECN</name>
<dbReference type="GeneID" id="63717783"/>